<evidence type="ECO:0000313" key="2">
    <source>
        <dbReference type="Proteomes" id="UP001597277"/>
    </source>
</evidence>
<dbReference type="Proteomes" id="UP001597277">
    <property type="component" value="Unassembled WGS sequence"/>
</dbReference>
<dbReference type="EMBL" id="JBHUEE010000011">
    <property type="protein sequence ID" value="MFD1719640.1"/>
    <property type="molecule type" value="Genomic_DNA"/>
</dbReference>
<dbReference type="Pfam" id="PF01547">
    <property type="entry name" value="SBP_bac_1"/>
    <property type="match status" value="1"/>
</dbReference>
<reference evidence="2" key="1">
    <citation type="journal article" date="2019" name="Int. J. Syst. Evol. Microbiol.">
        <title>The Global Catalogue of Microorganisms (GCM) 10K type strain sequencing project: providing services to taxonomists for standard genome sequencing and annotation.</title>
        <authorList>
            <consortium name="The Broad Institute Genomics Platform"/>
            <consortium name="The Broad Institute Genome Sequencing Center for Infectious Disease"/>
            <person name="Wu L."/>
            <person name="Ma J."/>
        </authorList>
    </citation>
    <scope>NUCLEOTIDE SEQUENCE [LARGE SCALE GENOMIC DNA]</scope>
    <source>
        <strain evidence="2">JCM 17130</strain>
    </source>
</reference>
<proteinExistence type="predicted"/>
<dbReference type="InterPro" id="IPR050490">
    <property type="entry name" value="Bact_solute-bd_prot1"/>
</dbReference>
<dbReference type="InterPro" id="IPR006311">
    <property type="entry name" value="TAT_signal"/>
</dbReference>
<evidence type="ECO:0000313" key="1">
    <source>
        <dbReference type="EMBL" id="MFD1719640.1"/>
    </source>
</evidence>
<dbReference type="Gene3D" id="3.40.190.10">
    <property type="entry name" value="Periplasmic binding protein-like II"/>
    <property type="match status" value="2"/>
</dbReference>
<keyword evidence="2" id="KW-1185">Reference proteome</keyword>
<dbReference type="PANTHER" id="PTHR43649">
    <property type="entry name" value="ARABINOSE-BINDING PROTEIN-RELATED"/>
    <property type="match status" value="1"/>
</dbReference>
<protein>
    <submittedName>
        <fullName evidence="1">ABC transporter substrate-binding protein</fullName>
    </submittedName>
</protein>
<sequence>MTRRQISRRHLLMAAGGAGIGAALTGCVQGSATRSVGSGLSLWVTFASDSQRDYFRRHFVDPFNAQHDGAPLQLTIRGDDDSLQRLQRTAIASGSGPDLIYTAGPSYGLEFVQAEKFTPLDDYAERYGWRERLQPWAYGAGVLGGSSYMIPTSYETMIMVYNARTFERHGWTVPTNRQEFEEYAAAAQEAGVMPVAIGSADWPATTEWLVSIFFNHVAGPETIHDALTGRIGWSDERIVESIALLKDYFDRGWMGGGSQAYFTNREAELWAKLVDGEAGLYFVGSWAFTSMAPYFNEDAGNYQDWDWAPLPAFGDETTQDLYAIGVGSTYSISADSPRQEDAAAYIDFLLADPAAQMRSVAEVQSQPIPLEYSPGDFPDELDPRIRRLYDGVDAADRIGYLTWTFWPPRSDVYIYEQMDRVITGQLTPQDYCTGLDEVFREEADQGKVPPTPEPVIA</sequence>
<dbReference type="RefSeq" id="WP_388010341.1">
    <property type="nucleotide sequence ID" value="NZ_JBHUEE010000011.1"/>
</dbReference>
<comment type="caution">
    <text evidence="1">The sequence shown here is derived from an EMBL/GenBank/DDBJ whole genome shotgun (WGS) entry which is preliminary data.</text>
</comment>
<dbReference type="PROSITE" id="PS51318">
    <property type="entry name" value="TAT"/>
    <property type="match status" value="1"/>
</dbReference>
<dbReference type="PANTHER" id="PTHR43649:SF12">
    <property type="entry name" value="DIACETYLCHITOBIOSE BINDING PROTEIN DASA"/>
    <property type="match status" value="1"/>
</dbReference>
<accession>A0ABW4L878</accession>
<gene>
    <name evidence="1" type="ORF">ACFSE6_17480</name>
</gene>
<organism evidence="1 2">
    <name type="scientific">Georgenia deserti</name>
    <dbReference type="NCBI Taxonomy" id="2093781"/>
    <lineage>
        <taxon>Bacteria</taxon>
        <taxon>Bacillati</taxon>
        <taxon>Actinomycetota</taxon>
        <taxon>Actinomycetes</taxon>
        <taxon>Micrococcales</taxon>
        <taxon>Bogoriellaceae</taxon>
        <taxon>Georgenia</taxon>
    </lineage>
</organism>
<dbReference type="PROSITE" id="PS51257">
    <property type="entry name" value="PROKAR_LIPOPROTEIN"/>
    <property type="match status" value="1"/>
</dbReference>
<dbReference type="SUPFAM" id="SSF53850">
    <property type="entry name" value="Periplasmic binding protein-like II"/>
    <property type="match status" value="1"/>
</dbReference>
<name>A0ABW4L878_9MICO</name>
<dbReference type="InterPro" id="IPR006059">
    <property type="entry name" value="SBP"/>
</dbReference>